<feature type="domain" description="DUF6535" evidence="15">
    <location>
        <begin position="484"/>
        <end position="665"/>
    </location>
</feature>
<evidence type="ECO:0000256" key="10">
    <source>
        <dbReference type="ARBA" id="ARBA00023004"/>
    </source>
</evidence>
<comment type="subcellular location">
    <subcellularLocation>
        <location evidence="2">Membrane</location>
        <topology evidence="2">Single-pass membrane protein</topology>
    </subcellularLocation>
</comment>
<evidence type="ECO:0000256" key="8">
    <source>
        <dbReference type="ARBA" id="ARBA00022989"/>
    </source>
</evidence>
<evidence type="ECO:0000256" key="4">
    <source>
        <dbReference type="ARBA" id="ARBA00010617"/>
    </source>
</evidence>
<keyword evidence="12 14" id="KW-0472">Membrane</keyword>
<dbReference type="SUPFAM" id="SSF48264">
    <property type="entry name" value="Cytochrome P450"/>
    <property type="match status" value="1"/>
</dbReference>
<dbReference type="EMBL" id="JAPEVG010000499">
    <property type="protein sequence ID" value="KAJ8462059.1"/>
    <property type="molecule type" value="Genomic_DNA"/>
</dbReference>
<dbReference type="PRINTS" id="PR00463">
    <property type="entry name" value="EP450I"/>
</dbReference>
<keyword evidence="6 14" id="KW-0812">Transmembrane</keyword>
<evidence type="ECO:0000256" key="5">
    <source>
        <dbReference type="ARBA" id="ARBA00022617"/>
    </source>
</evidence>
<evidence type="ECO:0000313" key="17">
    <source>
        <dbReference type="Proteomes" id="UP001215151"/>
    </source>
</evidence>
<feature type="transmembrane region" description="Helical" evidence="14">
    <location>
        <begin position="670"/>
        <end position="692"/>
    </location>
</feature>
<keyword evidence="8 14" id="KW-1133">Transmembrane helix</keyword>
<dbReference type="InterPro" id="IPR050364">
    <property type="entry name" value="Cytochrome_P450_fung"/>
</dbReference>
<organism evidence="16 17">
    <name type="scientific">Trametes cubensis</name>
    <dbReference type="NCBI Taxonomy" id="1111947"/>
    <lineage>
        <taxon>Eukaryota</taxon>
        <taxon>Fungi</taxon>
        <taxon>Dikarya</taxon>
        <taxon>Basidiomycota</taxon>
        <taxon>Agaricomycotina</taxon>
        <taxon>Agaricomycetes</taxon>
        <taxon>Polyporales</taxon>
        <taxon>Polyporaceae</taxon>
        <taxon>Trametes</taxon>
    </lineage>
</organism>
<evidence type="ECO:0000256" key="7">
    <source>
        <dbReference type="ARBA" id="ARBA00022723"/>
    </source>
</evidence>
<dbReference type="InterPro" id="IPR036396">
    <property type="entry name" value="Cyt_P450_sf"/>
</dbReference>
<feature type="region of interest" description="Disordered" evidence="13">
    <location>
        <begin position="697"/>
        <end position="718"/>
    </location>
</feature>
<comment type="caution">
    <text evidence="16">The sequence shown here is derived from an EMBL/GenBank/DDBJ whole genome shotgun (WGS) entry which is preliminary data.</text>
</comment>
<dbReference type="GO" id="GO:0016705">
    <property type="term" value="F:oxidoreductase activity, acting on paired donors, with incorporation or reduction of molecular oxygen"/>
    <property type="evidence" value="ECO:0007669"/>
    <property type="project" value="InterPro"/>
</dbReference>
<keyword evidence="7" id="KW-0479">Metal-binding</keyword>
<keyword evidence="17" id="KW-1185">Reference proteome</keyword>
<dbReference type="Proteomes" id="UP001215151">
    <property type="component" value="Unassembled WGS sequence"/>
</dbReference>
<dbReference type="GO" id="GO:0020037">
    <property type="term" value="F:heme binding"/>
    <property type="evidence" value="ECO:0007669"/>
    <property type="project" value="InterPro"/>
</dbReference>
<feature type="region of interest" description="Disordered" evidence="13">
    <location>
        <begin position="1137"/>
        <end position="1156"/>
    </location>
</feature>
<keyword evidence="11" id="KW-0503">Monooxygenase</keyword>
<dbReference type="GO" id="GO:0004497">
    <property type="term" value="F:monooxygenase activity"/>
    <property type="evidence" value="ECO:0007669"/>
    <property type="project" value="UniProtKB-KW"/>
</dbReference>
<evidence type="ECO:0000256" key="13">
    <source>
        <dbReference type="SAM" id="MobiDB-lite"/>
    </source>
</evidence>
<evidence type="ECO:0000313" key="16">
    <source>
        <dbReference type="EMBL" id="KAJ8462059.1"/>
    </source>
</evidence>
<sequence length="1156" mass="129767">MDSSGIGVFRYIFVMIYLACAVSRAGARMAAGNISSRNGGSSVAELSRTRARLRMMLCRGSVDPFISSKLLDGIMVGENSDASEEVIKAVAAVMFIAGADTTTGTLLAFFWAMVLRLEAHKHAQEELDTVVGPERLIRRHDHRRGSTMAPRRPARHPSQLHKRVQIPRMADPEGCHRVGKHLQHFRRSILHDPEIYPNPDAFIPQRFLKDGKIYPDVFDLASIAFSSERRYRGYCRLQAEPQANSGTCLECVLEGPFFINIASMLHVFDIRPALIERRLPIPVEHKVTMGLVPCATIKGHRTDVHDGGKHWYKPTYSGEIPFNMRNPQREALAEHAWHALLHARARSDQSSHPLYMKATHRILAYCPHTTPRPLATTTYVIIMVSLTIDRLKVRLYVSTDIRSIRQDPHLALLHHTQVSVVVMSGIEPVTQNNPDRGNQLLRNHFGNAFPARIGIPSKRVNAQYLYRNKLFTSNEKRTAFANVATSVKRYCDELVNGWSAEVDTYLLFAGLFSAIITAFNVESYQMLLPPSPDRTPSILQQISLQLSSMMYTPPFINSSYTAFDALASATNPPPVPTWAIQLNGLWFSSLILSLSSACDGIVIKQEINNFKRGLYEDTAHIAQLRQRRLITLDRLRIDSFVRLMPILLEISFILFFSGLLLLLWSLRHTAAAMTSLFALVFILVYLALYFFAKPAECSRDGSSTQDRAETSETNQRSKMEKLLHSTAEDYREISQGLRLEADMFVTAYKDTLNNDVVSFAAMRMPDWDDYLALSCFLHLRKTDKVATRDVACSGSRYHQFEDHTSHLGAIFYCNALLLIHICPHKSQSGKIFTEHPSETTEFVSEVIEQLGICIAQIATNGRREAPEDVARTGVRPEQINWVLTTAYLLCGAKTQSDCEDNLWRPCLDLVACIIDSGDIPGKLFSSTSHSAAALAFDILQSSGYSPNKPFDNLAIFLHADALLFCAFVLGGSSESPQDDAEARKISHGLEEDVRFALLDLSTVLQRLAGHIEQDQETIPEKDKPLISHSLFHIFHILSTYLDAFQRLLPPGFYDISSAFFDAFTRRRVMENVDHNGSDDIPWLTEMWTPSDFFTAARSELTKRLLEQTDSDDDVSMHRTRDSQDIDGSHALKATEEAEANRLAADSAGEIQSSPTS</sequence>
<evidence type="ECO:0000256" key="6">
    <source>
        <dbReference type="ARBA" id="ARBA00022692"/>
    </source>
</evidence>
<dbReference type="InterPro" id="IPR045338">
    <property type="entry name" value="DUF6535"/>
</dbReference>
<dbReference type="Pfam" id="PF00067">
    <property type="entry name" value="p450"/>
    <property type="match status" value="1"/>
</dbReference>
<dbReference type="InterPro" id="IPR001128">
    <property type="entry name" value="Cyt_P450"/>
</dbReference>
<gene>
    <name evidence="16" type="ORF">ONZ51_g11144</name>
</gene>
<accession>A0AAD7X4A3</accession>
<keyword evidence="5" id="KW-0349">Heme</keyword>
<feature type="compositionally biased region" description="Basic and acidic residues" evidence="13">
    <location>
        <begin position="1114"/>
        <end position="1131"/>
    </location>
</feature>
<comment type="similarity">
    <text evidence="4">Belongs to the cytochrome P450 family.</text>
</comment>
<name>A0AAD7X4A3_9APHY</name>
<comment type="pathway">
    <text evidence="3">Secondary metabolite biosynthesis.</text>
</comment>
<evidence type="ECO:0000256" key="1">
    <source>
        <dbReference type="ARBA" id="ARBA00001971"/>
    </source>
</evidence>
<evidence type="ECO:0000256" key="11">
    <source>
        <dbReference type="ARBA" id="ARBA00023033"/>
    </source>
</evidence>
<protein>
    <recommendedName>
        <fullName evidence="15">DUF6535 domain-containing protein</fullName>
    </recommendedName>
</protein>
<evidence type="ECO:0000256" key="9">
    <source>
        <dbReference type="ARBA" id="ARBA00023002"/>
    </source>
</evidence>
<dbReference type="AlphaFoldDB" id="A0AAD7X4A3"/>
<evidence type="ECO:0000256" key="14">
    <source>
        <dbReference type="SAM" id="Phobius"/>
    </source>
</evidence>
<dbReference type="InterPro" id="IPR002401">
    <property type="entry name" value="Cyt_P450_E_grp-I"/>
</dbReference>
<evidence type="ECO:0000256" key="3">
    <source>
        <dbReference type="ARBA" id="ARBA00005179"/>
    </source>
</evidence>
<keyword evidence="10" id="KW-0408">Iron</keyword>
<keyword evidence="9" id="KW-0560">Oxidoreductase</keyword>
<reference evidence="16" key="1">
    <citation type="submission" date="2022-11" db="EMBL/GenBank/DDBJ databases">
        <title>Genome Sequence of Cubamyces cubensis.</title>
        <authorList>
            <person name="Buettner E."/>
        </authorList>
    </citation>
    <scope>NUCLEOTIDE SEQUENCE</scope>
    <source>
        <strain evidence="16">MPL-01</strain>
    </source>
</reference>
<evidence type="ECO:0000256" key="12">
    <source>
        <dbReference type="ARBA" id="ARBA00023136"/>
    </source>
</evidence>
<feature type="transmembrane region" description="Helical" evidence="14">
    <location>
        <begin position="643"/>
        <end position="664"/>
    </location>
</feature>
<dbReference type="Pfam" id="PF20153">
    <property type="entry name" value="DUF6535"/>
    <property type="match status" value="1"/>
</dbReference>
<dbReference type="Gene3D" id="1.10.630.10">
    <property type="entry name" value="Cytochrome P450"/>
    <property type="match status" value="1"/>
</dbReference>
<dbReference type="GO" id="GO:0016020">
    <property type="term" value="C:membrane"/>
    <property type="evidence" value="ECO:0007669"/>
    <property type="project" value="UniProtKB-SubCell"/>
</dbReference>
<proteinExistence type="inferred from homology"/>
<feature type="region of interest" description="Disordered" evidence="13">
    <location>
        <begin position="1108"/>
        <end position="1131"/>
    </location>
</feature>
<dbReference type="GO" id="GO:0005506">
    <property type="term" value="F:iron ion binding"/>
    <property type="evidence" value="ECO:0007669"/>
    <property type="project" value="InterPro"/>
</dbReference>
<dbReference type="PANTHER" id="PTHR46300">
    <property type="entry name" value="P450, PUTATIVE (EUROFUNG)-RELATED-RELATED"/>
    <property type="match status" value="1"/>
</dbReference>
<comment type="cofactor">
    <cofactor evidence="1">
        <name>heme</name>
        <dbReference type="ChEBI" id="CHEBI:30413"/>
    </cofactor>
</comment>
<dbReference type="PANTHER" id="PTHR46300:SF7">
    <property type="entry name" value="P450, PUTATIVE (EUROFUNG)-RELATED"/>
    <property type="match status" value="1"/>
</dbReference>
<evidence type="ECO:0000256" key="2">
    <source>
        <dbReference type="ARBA" id="ARBA00004167"/>
    </source>
</evidence>
<evidence type="ECO:0000259" key="15">
    <source>
        <dbReference type="Pfam" id="PF20153"/>
    </source>
</evidence>
<feature type="compositionally biased region" description="Basic and acidic residues" evidence="13">
    <location>
        <begin position="706"/>
        <end position="718"/>
    </location>
</feature>
<feature type="transmembrane region" description="Helical" evidence="14">
    <location>
        <begin position="6"/>
        <end position="27"/>
    </location>
</feature>